<protein>
    <submittedName>
        <fullName evidence="1">Uncharacterized protein</fullName>
    </submittedName>
</protein>
<evidence type="ECO:0000313" key="1">
    <source>
        <dbReference type="EMBL" id="DAF92479.1"/>
    </source>
</evidence>
<sequence>MFFITTSRLAAAMYIHSQYMQIHKAINLSSHFSWLLFI</sequence>
<proteinExistence type="predicted"/>
<dbReference type="EMBL" id="BK016067">
    <property type="protein sequence ID" value="DAF92479.1"/>
    <property type="molecule type" value="Genomic_DNA"/>
</dbReference>
<reference evidence="1" key="1">
    <citation type="journal article" date="2021" name="Proc. Natl. Acad. Sci. U.S.A.">
        <title>A Catalog of Tens of Thousands of Viruses from Human Metagenomes Reveals Hidden Associations with Chronic Diseases.</title>
        <authorList>
            <person name="Tisza M.J."/>
            <person name="Buck C.B."/>
        </authorList>
    </citation>
    <scope>NUCLEOTIDE SEQUENCE</scope>
    <source>
        <strain evidence="1">Ctkhg5</strain>
    </source>
</reference>
<accession>A0A8S5UD95</accession>
<organism evidence="1">
    <name type="scientific">Siphoviridae sp. ctkhg5</name>
    <dbReference type="NCBI Taxonomy" id="2825643"/>
    <lineage>
        <taxon>Viruses</taxon>
        <taxon>Duplodnaviria</taxon>
        <taxon>Heunggongvirae</taxon>
        <taxon>Uroviricota</taxon>
        <taxon>Caudoviricetes</taxon>
    </lineage>
</organism>
<name>A0A8S5UD95_9CAUD</name>